<keyword evidence="10" id="KW-1185">Reference proteome</keyword>
<keyword evidence="7" id="KW-0539">Nucleus</keyword>
<dbReference type="GO" id="GO:0005634">
    <property type="term" value="C:nucleus"/>
    <property type="evidence" value="ECO:0007669"/>
    <property type="project" value="UniProtKB-SubCell"/>
</dbReference>
<protein>
    <recommendedName>
        <fullName evidence="8">DDE Tnp4 domain-containing protein</fullName>
    </recommendedName>
</protein>
<evidence type="ECO:0000256" key="3">
    <source>
        <dbReference type="ARBA" id="ARBA00006958"/>
    </source>
</evidence>
<gene>
    <name evidence="9" type="ORF">PSTG_13929</name>
</gene>
<dbReference type="GO" id="GO:0016787">
    <property type="term" value="F:hydrolase activity"/>
    <property type="evidence" value="ECO:0007669"/>
    <property type="project" value="UniProtKB-KW"/>
</dbReference>
<evidence type="ECO:0000256" key="1">
    <source>
        <dbReference type="ARBA" id="ARBA00001968"/>
    </source>
</evidence>
<dbReference type="STRING" id="1165861.A0A0L0V047"/>
<evidence type="ECO:0000256" key="2">
    <source>
        <dbReference type="ARBA" id="ARBA00004123"/>
    </source>
</evidence>
<comment type="cofactor">
    <cofactor evidence="1">
        <name>a divalent metal cation</name>
        <dbReference type="ChEBI" id="CHEBI:60240"/>
    </cofactor>
</comment>
<dbReference type="InterPro" id="IPR027806">
    <property type="entry name" value="HARBI1_dom"/>
</dbReference>
<dbReference type="PANTHER" id="PTHR22930">
    <property type="match status" value="1"/>
</dbReference>
<sequence>MRQYSERQSVIRELFTLLLLQHDDDTDDIITQMFSLPGSPTIGALLFSDDPEMMLVVDMMFNDEAEIGELLQAVTSSRQTVRDVIRRLQASHTYNKRGLPVPHQLALALERLGSNGNGASVGRCARNLNIARGTVIKVTRRVIEAITSLGPQYVVWPNESRRREISEVMKQEGFEGCVGFVDGTTIRLFQRPAIDGHVFWDRKKQYSINCQIVCDCDRYITCFMTGWPGSCGDSMVYKRMALYESPGDYFDAAQ</sequence>
<comment type="similarity">
    <text evidence="3">Belongs to the HARBI1 family.</text>
</comment>
<dbReference type="AlphaFoldDB" id="A0A0L0V047"/>
<keyword evidence="5" id="KW-0479">Metal-binding</keyword>
<keyword evidence="6" id="KW-0378">Hydrolase</keyword>
<evidence type="ECO:0000313" key="9">
    <source>
        <dbReference type="EMBL" id="KNE92662.1"/>
    </source>
</evidence>
<comment type="caution">
    <text evidence="9">The sequence shown here is derived from an EMBL/GenBank/DDBJ whole genome shotgun (WGS) entry which is preliminary data.</text>
</comment>
<reference evidence="10" key="1">
    <citation type="submission" date="2014-03" db="EMBL/GenBank/DDBJ databases">
        <title>The Genome Sequence of Puccinia striiformis f. sp. tritici PST-78.</title>
        <authorList>
            <consortium name="The Broad Institute Genome Sequencing Platform"/>
            <person name="Cuomo C."/>
            <person name="Hulbert S."/>
            <person name="Chen X."/>
            <person name="Walker B."/>
            <person name="Young S.K."/>
            <person name="Zeng Q."/>
            <person name="Gargeya S."/>
            <person name="Fitzgerald M."/>
            <person name="Haas B."/>
            <person name="Abouelleil A."/>
            <person name="Alvarado L."/>
            <person name="Arachchi H.M."/>
            <person name="Berlin A.M."/>
            <person name="Chapman S.B."/>
            <person name="Goldberg J."/>
            <person name="Griggs A."/>
            <person name="Gujja S."/>
            <person name="Hansen M."/>
            <person name="Howarth C."/>
            <person name="Imamovic A."/>
            <person name="Larimer J."/>
            <person name="McCowan C."/>
            <person name="Montmayeur A."/>
            <person name="Murphy C."/>
            <person name="Neiman D."/>
            <person name="Pearson M."/>
            <person name="Priest M."/>
            <person name="Roberts A."/>
            <person name="Saif S."/>
            <person name="Shea T."/>
            <person name="Sisk P."/>
            <person name="Sykes S."/>
            <person name="Wortman J."/>
            <person name="Nusbaum C."/>
            <person name="Birren B."/>
        </authorList>
    </citation>
    <scope>NUCLEOTIDE SEQUENCE [LARGE SCALE GENOMIC DNA]</scope>
    <source>
        <strain evidence="10">race PST-78</strain>
    </source>
</reference>
<evidence type="ECO:0000256" key="5">
    <source>
        <dbReference type="ARBA" id="ARBA00022723"/>
    </source>
</evidence>
<feature type="domain" description="DDE Tnp4" evidence="8">
    <location>
        <begin position="181"/>
        <end position="245"/>
    </location>
</feature>
<dbReference type="Proteomes" id="UP000054564">
    <property type="component" value="Unassembled WGS sequence"/>
</dbReference>
<evidence type="ECO:0000313" key="10">
    <source>
        <dbReference type="Proteomes" id="UP000054564"/>
    </source>
</evidence>
<proteinExistence type="inferred from homology"/>
<dbReference type="GO" id="GO:0004518">
    <property type="term" value="F:nuclease activity"/>
    <property type="evidence" value="ECO:0007669"/>
    <property type="project" value="UniProtKB-KW"/>
</dbReference>
<dbReference type="InterPro" id="IPR045249">
    <property type="entry name" value="HARBI1-like"/>
</dbReference>
<comment type="subcellular location">
    <subcellularLocation>
        <location evidence="2">Nucleus</location>
    </subcellularLocation>
</comment>
<keyword evidence="4" id="KW-0540">Nuclease</keyword>
<evidence type="ECO:0000256" key="7">
    <source>
        <dbReference type="ARBA" id="ARBA00023242"/>
    </source>
</evidence>
<accession>A0A0L0V047</accession>
<dbReference type="PANTHER" id="PTHR22930:SF85">
    <property type="entry name" value="GH03217P-RELATED"/>
    <property type="match status" value="1"/>
</dbReference>
<organism evidence="9 10">
    <name type="scientific">Puccinia striiformis f. sp. tritici PST-78</name>
    <dbReference type="NCBI Taxonomy" id="1165861"/>
    <lineage>
        <taxon>Eukaryota</taxon>
        <taxon>Fungi</taxon>
        <taxon>Dikarya</taxon>
        <taxon>Basidiomycota</taxon>
        <taxon>Pucciniomycotina</taxon>
        <taxon>Pucciniomycetes</taxon>
        <taxon>Pucciniales</taxon>
        <taxon>Pucciniaceae</taxon>
        <taxon>Puccinia</taxon>
    </lineage>
</organism>
<dbReference type="OrthoDB" id="2502344at2759"/>
<evidence type="ECO:0000259" key="8">
    <source>
        <dbReference type="Pfam" id="PF13359"/>
    </source>
</evidence>
<evidence type="ECO:0000256" key="6">
    <source>
        <dbReference type="ARBA" id="ARBA00022801"/>
    </source>
</evidence>
<dbReference type="EMBL" id="AJIL01000157">
    <property type="protein sequence ID" value="KNE92662.1"/>
    <property type="molecule type" value="Genomic_DNA"/>
</dbReference>
<evidence type="ECO:0000256" key="4">
    <source>
        <dbReference type="ARBA" id="ARBA00022722"/>
    </source>
</evidence>
<name>A0A0L0V047_9BASI</name>
<dbReference type="Pfam" id="PF13359">
    <property type="entry name" value="DDE_Tnp_4"/>
    <property type="match status" value="1"/>
</dbReference>
<dbReference type="GO" id="GO:0046872">
    <property type="term" value="F:metal ion binding"/>
    <property type="evidence" value="ECO:0007669"/>
    <property type="project" value="UniProtKB-KW"/>
</dbReference>